<dbReference type="PRINTS" id="PR00455">
    <property type="entry name" value="HTHTETR"/>
</dbReference>
<evidence type="ECO:0000259" key="3">
    <source>
        <dbReference type="PROSITE" id="PS50977"/>
    </source>
</evidence>
<sequence length="205" mass="23938">MSLPDATIDGRLLESARRHFLEKGFLNAQLKDICDDADVTTGALYKRYRGKEELFDALVADTLREIEESISQRAGIDLHTVSDQALAGAWVNTYDGVMEWFSFCNARRDGFVLLVRCAAGTRYGNFLHDFCSHMTEIDYQWLVEMQRRGLCRTDIDARELHVLLTAYWEAYYEPFVHDFTWEEIHRHAKIMCKLFNWKEALEIKL</sequence>
<reference evidence="4" key="2">
    <citation type="journal article" date="2021" name="PeerJ">
        <title>Extensive microbial diversity within the chicken gut microbiome revealed by metagenomics and culture.</title>
        <authorList>
            <person name="Gilroy R."/>
            <person name="Ravi A."/>
            <person name="Getino M."/>
            <person name="Pursley I."/>
            <person name="Horton D.L."/>
            <person name="Alikhan N.F."/>
            <person name="Baker D."/>
            <person name="Gharbi K."/>
            <person name="Hall N."/>
            <person name="Watson M."/>
            <person name="Adriaenssens E.M."/>
            <person name="Foster-Nyarko E."/>
            <person name="Jarju S."/>
            <person name="Secka A."/>
            <person name="Antonio M."/>
            <person name="Oren A."/>
            <person name="Chaudhuri R.R."/>
            <person name="La Ragione R."/>
            <person name="Hildebrand F."/>
            <person name="Pallen M.J."/>
        </authorList>
    </citation>
    <scope>NUCLEOTIDE SEQUENCE</scope>
    <source>
        <strain evidence="4">ChiSjej6B24-2974</strain>
    </source>
</reference>
<organism evidence="4 5">
    <name type="scientific">Candidatus Pullichristensenella stercorigallinarum</name>
    <dbReference type="NCBI Taxonomy" id="2840909"/>
    <lineage>
        <taxon>Bacteria</taxon>
        <taxon>Bacillati</taxon>
        <taxon>Bacillota</taxon>
        <taxon>Clostridia</taxon>
        <taxon>Candidatus Pullichristensenella</taxon>
    </lineage>
</organism>
<reference evidence="4" key="1">
    <citation type="submission" date="2020-10" db="EMBL/GenBank/DDBJ databases">
        <authorList>
            <person name="Gilroy R."/>
        </authorList>
    </citation>
    <scope>NUCLEOTIDE SEQUENCE</scope>
    <source>
        <strain evidence="4">ChiSjej6B24-2974</strain>
    </source>
</reference>
<gene>
    <name evidence="4" type="ORF">IAA52_08270</name>
</gene>
<dbReference type="Pfam" id="PF00440">
    <property type="entry name" value="TetR_N"/>
    <property type="match status" value="1"/>
</dbReference>
<dbReference type="AlphaFoldDB" id="A0A9D0ZMD8"/>
<dbReference type="EMBL" id="DVFZ01000084">
    <property type="protein sequence ID" value="HIQ83083.1"/>
    <property type="molecule type" value="Genomic_DNA"/>
</dbReference>
<dbReference type="InterPro" id="IPR050109">
    <property type="entry name" value="HTH-type_TetR-like_transc_reg"/>
</dbReference>
<proteinExistence type="predicted"/>
<protein>
    <submittedName>
        <fullName evidence="4">TetR/AcrR family transcriptional regulator</fullName>
    </submittedName>
</protein>
<name>A0A9D0ZMD8_9FIRM</name>
<dbReference type="PROSITE" id="PS50977">
    <property type="entry name" value="HTH_TETR_2"/>
    <property type="match status" value="1"/>
</dbReference>
<evidence type="ECO:0000313" key="5">
    <source>
        <dbReference type="Proteomes" id="UP000824260"/>
    </source>
</evidence>
<feature type="DNA-binding region" description="H-T-H motif" evidence="2">
    <location>
        <begin position="29"/>
        <end position="48"/>
    </location>
</feature>
<evidence type="ECO:0000313" key="4">
    <source>
        <dbReference type="EMBL" id="HIQ83083.1"/>
    </source>
</evidence>
<dbReference type="PANTHER" id="PTHR30055:SF226">
    <property type="entry name" value="HTH-TYPE TRANSCRIPTIONAL REGULATOR PKSA"/>
    <property type="match status" value="1"/>
</dbReference>
<comment type="caution">
    <text evidence="4">The sequence shown here is derived from an EMBL/GenBank/DDBJ whole genome shotgun (WGS) entry which is preliminary data.</text>
</comment>
<dbReference type="PANTHER" id="PTHR30055">
    <property type="entry name" value="HTH-TYPE TRANSCRIPTIONAL REGULATOR RUTR"/>
    <property type="match status" value="1"/>
</dbReference>
<dbReference type="GO" id="GO:0000976">
    <property type="term" value="F:transcription cis-regulatory region binding"/>
    <property type="evidence" value="ECO:0007669"/>
    <property type="project" value="TreeGrafter"/>
</dbReference>
<dbReference type="InterPro" id="IPR001647">
    <property type="entry name" value="HTH_TetR"/>
</dbReference>
<dbReference type="Proteomes" id="UP000824260">
    <property type="component" value="Unassembled WGS sequence"/>
</dbReference>
<dbReference type="GO" id="GO:0003700">
    <property type="term" value="F:DNA-binding transcription factor activity"/>
    <property type="evidence" value="ECO:0007669"/>
    <property type="project" value="TreeGrafter"/>
</dbReference>
<evidence type="ECO:0000256" key="1">
    <source>
        <dbReference type="ARBA" id="ARBA00023125"/>
    </source>
</evidence>
<dbReference type="InterPro" id="IPR009057">
    <property type="entry name" value="Homeodomain-like_sf"/>
</dbReference>
<dbReference type="Gene3D" id="1.10.357.10">
    <property type="entry name" value="Tetracycline Repressor, domain 2"/>
    <property type="match status" value="1"/>
</dbReference>
<feature type="domain" description="HTH tetR-type" evidence="3">
    <location>
        <begin position="6"/>
        <end position="66"/>
    </location>
</feature>
<dbReference type="SUPFAM" id="SSF46689">
    <property type="entry name" value="Homeodomain-like"/>
    <property type="match status" value="1"/>
</dbReference>
<evidence type="ECO:0000256" key="2">
    <source>
        <dbReference type="PROSITE-ProRule" id="PRU00335"/>
    </source>
</evidence>
<accession>A0A9D0ZMD8</accession>
<keyword evidence="1 2" id="KW-0238">DNA-binding</keyword>